<accession>A0A934JTX6</accession>
<dbReference type="RefSeq" id="WP_337312939.1">
    <property type="nucleotide sequence ID" value="NZ_JAEKNS010000129.1"/>
</dbReference>
<organism evidence="2 3">
    <name type="scientific">Candidatus Aeolococcus gillhamiae</name>
    <dbReference type="NCBI Taxonomy" id="3127015"/>
    <lineage>
        <taxon>Bacteria</taxon>
        <taxon>Bacillati</taxon>
        <taxon>Candidatus Dormiibacterota</taxon>
        <taxon>Candidatus Dormibacteria</taxon>
        <taxon>Candidatus Aeolococcales</taxon>
        <taxon>Candidatus Aeolococcaceae</taxon>
        <taxon>Candidatus Aeolococcus</taxon>
    </lineage>
</organism>
<evidence type="ECO:0000313" key="1">
    <source>
        <dbReference type="EMBL" id="MBJ7595646.1"/>
    </source>
</evidence>
<comment type="caution">
    <text evidence="2">The sequence shown here is derived from an EMBL/GenBank/DDBJ whole genome shotgun (WGS) entry which is preliminary data.</text>
</comment>
<proteinExistence type="predicted"/>
<reference evidence="2" key="2">
    <citation type="submission" date="2018-05" db="EMBL/GenBank/DDBJ databases">
        <authorList>
            <person name="Ferrari B."/>
        </authorList>
    </citation>
    <scope>NUCLEOTIDE SEQUENCE</scope>
    <source>
        <strain evidence="2">RRmetagenome_bin12</strain>
    </source>
</reference>
<dbReference type="EMBL" id="JAEKNS010000129">
    <property type="protein sequence ID" value="MBJ7595646.1"/>
    <property type="molecule type" value="Genomic_DNA"/>
</dbReference>
<dbReference type="EMBL" id="QHBU01000038">
    <property type="protein sequence ID" value="PZR83311.1"/>
    <property type="molecule type" value="Genomic_DNA"/>
</dbReference>
<reference evidence="2 3" key="1">
    <citation type="journal article" date="2017" name="Nature">
        <title>Atmospheric trace gases support primary production in Antarctic desert surface soil.</title>
        <authorList>
            <person name="Ji M."/>
            <person name="Greening C."/>
            <person name="Vanwonterghem I."/>
            <person name="Carere C.R."/>
            <person name="Bay S.K."/>
            <person name="Steen J.A."/>
            <person name="Montgomery K."/>
            <person name="Lines T."/>
            <person name="Beardall J."/>
            <person name="van Dorst J."/>
            <person name="Snape I."/>
            <person name="Stott M.B."/>
            <person name="Hugenholtz P."/>
            <person name="Ferrari B.C."/>
        </authorList>
    </citation>
    <scope>NUCLEOTIDE SEQUENCE [LARGE SCALE GENOMIC DNA]</scope>
    <source>
        <strain evidence="2">RRmetagenome_bin12</strain>
    </source>
</reference>
<protein>
    <recommendedName>
        <fullName evidence="5">STAS domain-containing protein</fullName>
    </recommendedName>
</protein>
<evidence type="ECO:0008006" key="5">
    <source>
        <dbReference type="Google" id="ProtNLM"/>
    </source>
</evidence>
<accession>A0A2W6AZ37</accession>
<name>A0A2W6AZ37_9BACT</name>
<sequence>MGTEPTLPDRARRHESRTTVPVDVQGICADAAAVDALARVQVAVRRRGLEVRLRSGSVELGRLIALMGLEDVLPADR</sequence>
<evidence type="ECO:0000313" key="4">
    <source>
        <dbReference type="Proteomes" id="UP000606991"/>
    </source>
</evidence>
<dbReference type="AlphaFoldDB" id="A0A2W6AZ37"/>
<evidence type="ECO:0000313" key="3">
    <source>
        <dbReference type="Proteomes" id="UP000248724"/>
    </source>
</evidence>
<gene>
    <name evidence="2" type="ORF">DLM65_02150</name>
    <name evidence="1" type="ORF">JF886_12440</name>
</gene>
<reference evidence="1 4" key="3">
    <citation type="submission" date="2020-10" db="EMBL/GenBank/DDBJ databases">
        <title>Ca. Dormibacterota MAGs.</title>
        <authorList>
            <person name="Montgomery K."/>
        </authorList>
    </citation>
    <scope>NUCLEOTIDE SEQUENCE [LARGE SCALE GENOMIC DNA]</scope>
    <source>
        <strain evidence="1">SC8812_S17_18</strain>
    </source>
</reference>
<dbReference type="Proteomes" id="UP000248724">
    <property type="component" value="Unassembled WGS sequence"/>
</dbReference>
<evidence type="ECO:0000313" key="2">
    <source>
        <dbReference type="EMBL" id="PZR83311.1"/>
    </source>
</evidence>
<dbReference type="Proteomes" id="UP000606991">
    <property type="component" value="Unassembled WGS sequence"/>
</dbReference>